<organism evidence="3 4">
    <name type="scientific">Spirochaeta africana (strain ATCC 700263 / DSM 8902 / Z-7692)</name>
    <dbReference type="NCBI Taxonomy" id="889378"/>
    <lineage>
        <taxon>Bacteria</taxon>
        <taxon>Pseudomonadati</taxon>
        <taxon>Spirochaetota</taxon>
        <taxon>Spirochaetia</taxon>
        <taxon>Spirochaetales</taxon>
        <taxon>Spirochaetaceae</taxon>
        <taxon>Spirochaeta</taxon>
    </lineage>
</organism>
<feature type="domain" description="Glucose/Sorbosone dehydrogenase" evidence="2">
    <location>
        <begin position="45"/>
        <end position="370"/>
    </location>
</feature>
<gene>
    <name evidence="3" type="ordered locus">Spiaf_2431</name>
</gene>
<dbReference type="InterPro" id="IPR011041">
    <property type="entry name" value="Quinoprot_gluc/sorb_DH_b-prop"/>
</dbReference>
<dbReference type="RefSeq" id="WP_014456444.1">
    <property type="nucleotide sequence ID" value="NC_017098.1"/>
</dbReference>
<dbReference type="InterPro" id="IPR012938">
    <property type="entry name" value="Glc/Sorbosone_DH"/>
</dbReference>
<keyword evidence="4" id="KW-1185">Reference proteome</keyword>
<proteinExistence type="predicted"/>
<dbReference type="Proteomes" id="UP000007383">
    <property type="component" value="Chromosome"/>
</dbReference>
<dbReference type="PANTHER" id="PTHR19328">
    <property type="entry name" value="HEDGEHOG-INTERACTING PROTEIN"/>
    <property type="match status" value="1"/>
</dbReference>
<dbReference type="Pfam" id="PF07995">
    <property type="entry name" value="GSDH"/>
    <property type="match status" value="1"/>
</dbReference>
<name>H9ULR9_SPIAZ</name>
<reference evidence="4" key="1">
    <citation type="journal article" date="2013" name="Stand. Genomic Sci.">
        <title>Complete genome sequence of the halophilic bacterium Spirochaeta africana type strain (Z-7692(T)) from the alkaline Lake Magadi in the East African Rift.</title>
        <authorList>
            <person name="Liolos K."/>
            <person name="Abt B."/>
            <person name="Scheuner C."/>
            <person name="Teshima H."/>
            <person name="Held B."/>
            <person name="Lapidus A."/>
            <person name="Nolan M."/>
            <person name="Lucas S."/>
            <person name="Deshpande S."/>
            <person name="Cheng J.F."/>
            <person name="Tapia R."/>
            <person name="Goodwin L.A."/>
            <person name="Pitluck S."/>
            <person name="Pagani I."/>
            <person name="Ivanova N."/>
            <person name="Mavromatis K."/>
            <person name="Mikhailova N."/>
            <person name="Huntemann M."/>
            <person name="Pati A."/>
            <person name="Chen A."/>
            <person name="Palaniappan K."/>
            <person name="Land M."/>
            <person name="Rohde M."/>
            <person name="Tindall B.J."/>
            <person name="Detter J.C."/>
            <person name="Goker M."/>
            <person name="Bristow J."/>
            <person name="Eisen J.A."/>
            <person name="Markowitz V."/>
            <person name="Hugenholtz P."/>
            <person name="Woyke T."/>
            <person name="Klenk H.P."/>
            <person name="Kyrpides N.C."/>
        </authorList>
    </citation>
    <scope>NUCLEOTIDE SEQUENCE</scope>
    <source>
        <strain evidence="4">ATCC 700263 / DSM 8902 / Z-7692</strain>
    </source>
</reference>
<sequence>MSAKTLLKSFIWVVLFISAVPAMADPGVYRSQEHDFRLVQVADGLHHPWAVAFLPDGGYLVTERRGRLYRVDTNGDRVRIGNLPRVAAQGQGGLLDVVLHPEYQENGWIYLSYARPTSGGATTALARARLEDDQLRSFEVLFSAEPALGGGRHFGSRIAFDHDGYVYLTIGERGQMELAQDPSNHWGSTVRLYSDGGVPDDNPFVDQEGYLPELFTYGNRNAQGMIVHPVTGEIWQNEHGPRGGDELNLIQAGANYGWPEISHGEHYSGGQVGQGTHAEGMEQPVVHWTPAIAPSGMAYYDSPAFPGWQGSLFIGSLVDQHLRRVQLDGNEVTDQEVLLHREIGRVRDVRTSPEGYIYLLTDAANGRLYRLEPVED</sequence>
<dbReference type="SUPFAM" id="SSF50952">
    <property type="entry name" value="Soluble quinoprotein glucose dehydrogenase"/>
    <property type="match status" value="1"/>
</dbReference>
<dbReference type="KEGG" id="sfc:Spiaf_2431"/>
<dbReference type="HOGENOM" id="CLU_012253_1_1_12"/>
<keyword evidence="1" id="KW-0732">Signal</keyword>
<dbReference type="eggNOG" id="COG2133">
    <property type="taxonomic scope" value="Bacteria"/>
</dbReference>
<feature type="signal peptide" evidence="1">
    <location>
        <begin position="1"/>
        <end position="24"/>
    </location>
</feature>
<dbReference type="EMBL" id="CP003282">
    <property type="protein sequence ID" value="AFG38462.1"/>
    <property type="molecule type" value="Genomic_DNA"/>
</dbReference>
<dbReference type="PANTHER" id="PTHR19328:SF75">
    <property type="entry name" value="ALDOSE SUGAR DEHYDROGENASE YLII"/>
    <property type="match status" value="1"/>
</dbReference>
<dbReference type="InterPro" id="IPR011042">
    <property type="entry name" value="6-blade_b-propeller_TolB-like"/>
</dbReference>
<evidence type="ECO:0000256" key="1">
    <source>
        <dbReference type="SAM" id="SignalP"/>
    </source>
</evidence>
<dbReference type="PATRIC" id="fig|889378.3.peg.2407"/>
<dbReference type="STRING" id="889378.Spiaf_2431"/>
<evidence type="ECO:0000313" key="3">
    <source>
        <dbReference type="EMBL" id="AFG38462.1"/>
    </source>
</evidence>
<evidence type="ECO:0000313" key="4">
    <source>
        <dbReference type="Proteomes" id="UP000007383"/>
    </source>
</evidence>
<feature type="chain" id="PRO_5003623084" evidence="1">
    <location>
        <begin position="25"/>
        <end position="376"/>
    </location>
</feature>
<accession>H9ULR9</accession>
<protein>
    <submittedName>
        <fullName evidence="3">Glucose/sorbosone dehydrogenase</fullName>
    </submittedName>
</protein>
<evidence type="ECO:0000259" key="2">
    <source>
        <dbReference type="Pfam" id="PF07995"/>
    </source>
</evidence>
<dbReference type="OrthoDB" id="9770043at2"/>
<dbReference type="AlphaFoldDB" id="H9ULR9"/>
<dbReference type="Gene3D" id="2.120.10.30">
    <property type="entry name" value="TolB, C-terminal domain"/>
    <property type="match status" value="1"/>
</dbReference>